<keyword evidence="3" id="KW-1185">Reference proteome</keyword>
<comment type="caution">
    <text evidence="2">The sequence shown here is derived from an EMBL/GenBank/DDBJ whole genome shotgun (WGS) entry which is preliminary data.</text>
</comment>
<dbReference type="EMBL" id="JAWDGP010004170">
    <property type="protein sequence ID" value="KAK3767157.1"/>
    <property type="molecule type" value="Genomic_DNA"/>
</dbReference>
<feature type="region of interest" description="Disordered" evidence="1">
    <location>
        <begin position="1"/>
        <end position="22"/>
    </location>
</feature>
<proteinExistence type="predicted"/>
<dbReference type="Proteomes" id="UP001283361">
    <property type="component" value="Unassembled WGS sequence"/>
</dbReference>
<evidence type="ECO:0000313" key="3">
    <source>
        <dbReference type="Proteomes" id="UP001283361"/>
    </source>
</evidence>
<evidence type="ECO:0000313" key="2">
    <source>
        <dbReference type="EMBL" id="KAK3767157.1"/>
    </source>
</evidence>
<reference evidence="2" key="1">
    <citation type="journal article" date="2023" name="G3 (Bethesda)">
        <title>A reference genome for the long-term kleptoplast-retaining sea slug Elysia crispata morphotype clarki.</title>
        <authorList>
            <person name="Eastman K.E."/>
            <person name="Pendleton A.L."/>
            <person name="Shaikh M.A."/>
            <person name="Suttiyut T."/>
            <person name="Ogas R."/>
            <person name="Tomko P."/>
            <person name="Gavelis G."/>
            <person name="Widhalm J.R."/>
            <person name="Wisecaver J.H."/>
        </authorList>
    </citation>
    <scope>NUCLEOTIDE SEQUENCE</scope>
    <source>
        <strain evidence="2">ECLA1</strain>
    </source>
</reference>
<dbReference type="AlphaFoldDB" id="A0AAE0ZF05"/>
<feature type="region of interest" description="Disordered" evidence="1">
    <location>
        <begin position="79"/>
        <end position="115"/>
    </location>
</feature>
<sequence length="144" mass="15330">MKATKHSASLPRMSSPHTRVPEMTGRLGDLVLRQDLPGTCGIYNYSNSIERKEKGDTRQDAGTSACMCVSVASQALPCAPPVSEPVTRGDGGLSKPQSFVVESSRPDGRAQAEGSLALRPVGFSQACDPGTDRTGNLKRVVWKD</sequence>
<gene>
    <name evidence="2" type="ORF">RRG08_018028</name>
</gene>
<name>A0AAE0ZF05_9GAST</name>
<accession>A0AAE0ZF05</accession>
<organism evidence="2 3">
    <name type="scientific">Elysia crispata</name>
    <name type="common">lettuce slug</name>
    <dbReference type="NCBI Taxonomy" id="231223"/>
    <lineage>
        <taxon>Eukaryota</taxon>
        <taxon>Metazoa</taxon>
        <taxon>Spiralia</taxon>
        <taxon>Lophotrochozoa</taxon>
        <taxon>Mollusca</taxon>
        <taxon>Gastropoda</taxon>
        <taxon>Heterobranchia</taxon>
        <taxon>Euthyneura</taxon>
        <taxon>Panpulmonata</taxon>
        <taxon>Sacoglossa</taxon>
        <taxon>Placobranchoidea</taxon>
        <taxon>Plakobranchidae</taxon>
        <taxon>Elysia</taxon>
    </lineage>
</organism>
<protein>
    <submittedName>
        <fullName evidence="2">Uncharacterized protein</fullName>
    </submittedName>
</protein>
<evidence type="ECO:0000256" key="1">
    <source>
        <dbReference type="SAM" id="MobiDB-lite"/>
    </source>
</evidence>